<dbReference type="InterPro" id="IPR000764">
    <property type="entry name" value="Uridine_kinase-like"/>
</dbReference>
<feature type="compositionally biased region" description="Low complexity" evidence="6">
    <location>
        <begin position="262"/>
        <end position="285"/>
    </location>
</feature>
<dbReference type="PANTHER" id="PTHR10285">
    <property type="entry name" value="URIDINE KINASE"/>
    <property type="match status" value="1"/>
</dbReference>
<dbReference type="EMBL" id="JAAAUY010000109">
    <property type="protein sequence ID" value="KAF9335245.1"/>
    <property type="molecule type" value="Genomic_DNA"/>
</dbReference>
<evidence type="ECO:0000256" key="3">
    <source>
        <dbReference type="ARBA" id="ARBA00022679"/>
    </source>
</evidence>
<evidence type="ECO:0000256" key="2">
    <source>
        <dbReference type="ARBA" id="ARBA00012137"/>
    </source>
</evidence>
<sequence>MSIALPASFSFKLPAPRVFVIGLAGGADSGKEAFCRVLIEQLQKSQVIDSSRVLLLHMHDFYRELSDEDRVRVASGLYNFDHPDAFDWELLETTVEELKEGNASKLPKFDFATKRRSYQAWSKDIESPSVVLMEGIFVLYSQKIRESLNMKLFVDVDDDARLVNRVSRKVGEKNPDSMDHILTEYVRFVKPAFDDFISPSKKWADIIIPRGIENVAAIELITAHAADLLGRQPQAKSTRPSSSSRANTVPGSPSTVLQEMMSGISTTPSSPSSSACASPGPGSRSVPSKSALTHVEIVSSRSSADTSPAPRSGKDLLGGTTDSLYKPVPE</sequence>
<evidence type="ECO:0000313" key="8">
    <source>
        <dbReference type="EMBL" id="KAF9335245.1"/>
    </source>
</evidence>
<dbReference type="Proteomes" id="UP000696485">
    <property type="component" value="Unassembled WGS sequence"/>
</dbReference>
<dbReference type="InterPro" id="IPR027417">
    <property type="entry name" value="P-loop_NTPase"/>
</dbReference>
<organism evidence="8 9">
    <name type="scientific">Podila minutissima</name>
    <dbReference type="NCBI Taxonomy" id="64525"/>
    <lineage>
        <taxon>Eukaryota</taxon>
        <taxon>Fungi</taxon>
        <taxon>Fungi incertae sedis</taxon>
        <taxon>Mucoromycota</taxon>
        <taxon>Mortierellomycotina</taxon>
        <taxon>Mortierellomycetes</taxon>
        <taxon>Mortierellales</taxon>
        <taxon>Mortierellaceae</taxon>
        <taxon>Podila</taxon>
    </lineage>
</organism>
<feature type="region of interest" description="Disordered" evidence="6">
    <location>
        <begin position="231"/>
        <end position="330"/>
    </location>
</feature>
<keyword evidence="3" id="KW-0808">Transferase</keyword>
<dbReference type="SUPFAM" id="SSF52540">
    <property type="entry name" value="P-loop containing nucleoside triphosphate hydrolases"/>
    <property type="match status" value="1"/>
</dbReference>
<keyword evidence="5 8" id="KW-0418">Kinase</keyword>
<keyword evidence="9" id="KW-1185">Reference proteome</keyword>
<protein>
    <recommendedName>
        <fullName evidence="2">uridine/cytidine kinase</fullName>
        <ecNumber evidence="2">2.7.1.48</ecNumber>
    </recommendedName>
</protein>
<evidence type="ECO:0000259" key="7">
    <source>
        <dbReference type="Pfam" id="PF00485"/>
    </source>
</evidence>
<evidence type="ECO:0000256" key="4">
    <source>
        <dbReference type="ARBA" id="ARBA00022741"/>
    </source>
</evidence>
<dbReference type="AlphaFoldDB" id="A0A9P5SPM0"/>
<accession>A0A9P5SPM0</accession>
<dbReference type="CDD" id="cd02023">
    <property type="entry name" value="UMPK"/>
    <property type="match status" value="1"/>
</dbReference>
<feature type="compositionally biased region" description="Polar residues" evidence="6">
    <location>
        <begin position="234"/>
        <end position="257"/>
    </location>
</feature>
<name>A0A9P5SPM0_9FUNG</name>
<proteinExistence type="predicted"/>
<dbReference type="GO" id="GO:0005524">
    <property type="term" value="F:ATP binding"/>
    <property type="evidence" value="ECO:0007669"/>
    <property type="project" value="InterPro"/>
</dbReference>
<comment type="pathway">
    <text evidence="1">Pyrimidine metabolism; UMP biosynthesis via salvage pathway; UMP from uridine: step 1/1.</text>
</comment>
<evidence type="ECO:0000256" key="5">
    <source>
        <dbReference type="ARBA" id="ARBA00022777"/>
    </source>
</evidence>
<feature type="domain" description="Phosphoribulokinase/uridine kinase" evidence="7">
    <location>
        <begin position="20"/>
        <end position="214"/>
    </location>
</feature>
<dbReference type="EC" id="2.7.1.48" evidence="2"/>
<dbReference type="InterPro" id="IPR006083">
    <property type="entry name" value="PRK/URK"/>
</dbReference>
<reference evidence="8" key="1">
    <citation type="journal article" date="2020" name="Fungal Divers.">
        <title>Resolving the Mortierellaceae phylogeny through synthesis of multi-gene phylogenetics and phylogenomics.</title>
        <authorList>
            <person name="Vandepol N."/>
            <person name="Liber J."/>
            <person name="Desiro A."/>
            <person name="Na H."/>
            <person name="Kennedy M."/>
            <person name="Barry K."/>
            <person name="Grigoriev I.V."/>
            <person name="Miller A.N."/>
            <person name="O'Donnell K."/>
            <person name="Stajich J.E."/>
            <person name="Bonito G."/>
        </authorList>
    </citation>
    <scope>NUCLEOTIDE SEQUENCE</scope>
    <source>
        <strain evidence="8">NVP1</strain>
    </source>
</reference>
<dbReference type="PRINTS" id="PR00988">
    <property type="entry name" value="URIDINKINASE"/>
</dbReference>
<dbReference type="Gene3D" id="3.40.50.300">
    <property type="entry name" value="P-loop containing nucleotide triphosphate hydrolases"/>
    <property type="match status" value="1"/>
</dbReference>
<evidence type="ECO:0000313" key="9">
    <source>
        <dbReference type="Proteomes" id="UP000696485"/>
    </source>
</evidence>
<dbReference type="GO" id="GO:0004849">
    <property type="term" value="F:uridine kinase activity"/>
    <property type="evidence" value="ECO:0007669"/>
    <property type="project" value="UniProtKB-EC"/>
</dbReference>
<evidence type="ECO:0000256" key="1">
    <source>
        <dbReference type="ARBA" id="ARBA00004690"/>
    </source>
</evidence>
<evidence type="ECO:0000256" key="6">
    <source>
        <dbReference type="SAM" id="MobiDB-lite"/>
    </source>
</evidence>
<comment type="caution">
    <text evidence="8">The sequence shown here is derived from an EMBL/GenBank/DDBJ whole genome shotgun (WGS) entry which is preliminary data.</text>
</comment>
<gene>
    <name evidence="8" type="primary">UCKL1</name>
    <name evidence="8" type="ORF">BG006_000534</name>
</gene>
<dbReference type="Pfam" id="PF00485">
    <property type="entry name" value="PRK"/>
    <property type="match status" value="1"/>
</dbReference>
<keyword evidence="4" id="KW-0547">Nucleotide-binding</keyword>